<gene>
    <name evidence="26" type="primary">LOC115214868</name>
</gene>
<evidence type="ECO:0000256" key="19">
    <source>
        <dbReference type="ARBA" id="ARBA00051243"/>
    </source>
</evidence>
<dbReference type="InterPro" id="IPR011009">
    <property type="entry name" value="Kinase-like_dom_sf"/>
</dbReference>
<evidence type="ECO:0000256" key="15">
    <source>
        <dbReference type="ARBA" id="ARBA00023137"/>
    </source>
</evidence>
<keyword evidence="3" id="KW-0217">Developmental protein</keyword>
<evidence type="ECO:0000256" key="6">
    <source>
        <dbReference type="ARBA" id="ARBA00022572"/>
    </source>
</evidence>
<evidence type="ECO:0000256" key="18">
    <source>
        <dbReference type="ARBA" id="ARBA00023180"/>
    </source>
</evidence>
<dbReference type="KEGG" id="osn:115214868"/>
<dbReference type="GO" id="GO:0017147">
    <property type="term" value="F:Wnt-protein binding"/>
    <property type="evidence" value="ECO:0007669"/>
    <property type="project" value="TreeGrafter"/>
</dbReference>
<feature type="domain" description="Kringle" evidence="24">
    <location>
        <begin position="9"/>
        <end position="88"/>
    </location>
</feature>
<dbReference type="FunFam" id="1.10.510.10:FF:000554">
    <property type="entry name" value="Predicted protein"/>
    <property type="match status" value="1"/>
</dbReference>
<dbReference type="PROSITE" id="PS00021">
    <property type="entry name" value="KRINGLE_1"/>
    <property type="match status" value="1"/>
</dbReference>
<keyword evidence="9" id="KW-0732">Signal</keyword>
<organism evidence="25 26">
    <name type="scientific">Octopus sinensis</name>
    <name type="common">East Asian common octopus</name>
    <dbReference type="NCBI Taxonomy" id="2607531"/>
    <lineage>
        <taxon>Eukaryota</taxon>
        <taxon>Metazoa</taxon>
        <taxon>Spiralia</taxon>
        <taxon>Lophotrochozoa</taxon>
        <taxon>Mollusca</taxon>
        <taxon>Cephalopoda</taxon>
        <taxon>Coleoidea</taxon>
        <taxon>Octopodiformes</taxon>
        <taxon>Octopoda</taxon>
        <taxon>Incirrata</taxon>
        <taxon>Octopodidae</taxon>
        <taxon>Octopus</taxon>
    </lineage>
</organism>
<dbReference type="GO" id="GO:0005524">
    <property type="term" value="F:ATP binding"/>
    <property type="evidence" value="ECO:0007669"/>
    <property type="project" value="UniProtKB-UniRule"/>
</dbReference>
<keyword evidence="4" id="KW-1003">Cell membrane</keyword>
<evidence type="ECO:0000256" key="9">
    <source>
        <dbReference type="ARBA" id="ARBA00022729"/>
    </source>
</evidence>
<dbReference type="InterPro" id="IPR000001">
    <property type="entry name" value="Kringle"/>
</dbReference>
<evidence type="ECO:0000256" key="16">
    <source>
        <dbReference type="ARBA" id="ARBA00023157"/>
    </source>
</evidence>
<keyword evidence="12 21" id="KW-0067">ATP-binding</keyword>
<name>A0A6P7SNA6_9MOLL</name>
<dbReference type="InterPro" id="IPR020635">
    <property type="entry name" value="Tyr_kinase_cat_dom"/>
</dbReference>
<evidence type="ECO:0000256" key="21">
    <source>
        <dbReference type="PROSITE-ProRule" id="PRU10141"/>
    </source>
</evidence>
<evidence type="ECO:0000256" key="5">
    <source>
        <dbReference type="ARBA" id="ARBA00022553"/>
    </source>
</evidence>
<evidence type="ECO:0000259" key="24">
    <source>
        <dbReference type="PROSITE" id="PS50070"/>
    </source>
</evidence>
<dbReference type="PROSITE" id="PS00109">
    <property type="entry name" value="PROTEIN_KINASE_TYR"/>
    <property type="match status" value="1"/>
</dbReference>
<evidence type="ECO:0000256" key="22">
    <source>
        <dbReference type="SAM" id="Phobius"/>
    </source>
</evidence>
<dbReference type="InterPro" id="IPR050122">
    <property type="entry name" value="RTK"/>
</dbReference>
<dbReference type="GO" id="GO:0043235">
    <property type="term" value="C:receptor complex"/>
    <property type="evidence" value="ECO:0007669"/>
    <property type="project" value="TreeGrafter"/>
</dbReference>
<keyword evidence="6 20" id="KW-0420">Kringle</keyword>
<keyword evidence="11 26" id="KW-0418">Kinase</keyword>
<dbReference type="InterPro" id="IPR017441">
    <property type="entry name" value="Protein_kinase_ATP_BS"/>
</dbReference>
<dbReference type="GO" id="GO:0005886">
    <property type="term" value="C:plasma membrane"/>
    <property type="evidence" value="ECO:0007669"/>
    <property type="project" value="UniProtKB-SubCell"/>
</dbReference>
<dbReference type="SUPFAM" id="SSF56112">
    <property type="entry name" value="Protein kinase-like (PK-like)"/>
    <property type="match status" value="1"/>
</dbReference>
<keyword evidence="17 26" id="KW-0675">Receptor</keyword>
<dbReference type="Pfam" id="PF00051">
    <property type="entry name" value="Kringle"/>
    <property type="match status" value="1"/>
</dbReference>
<dbReference type="InterPro" id="IPR001245">
    <property type="entry name" value="Ser-Thr/Tyr_kinase_cat_dom"/>
</dbReference>
<dbReference type="Gene3D" id="1.10.510.10">
    <property type="entry name" value="Transferase(Phosphotransferase) domain 1"/>
    <property type="match status" value="1"/>
</dbReference>
<keyword evidence="14 22" id="KW-0472">Membrane</keyword>
<sequence length="478" mass="54837">FLSFSPLGDCYIGKGRWYNGTVNTTKTGLTCQSWSVDYPHSHRRHPDIFAELENSANYCRNPGGDNDMPWCYVNDTNSRWAACNISKCNTNAVTPSSRHKPTRLSLMNIFIITVVVSLGVMVLAVIFILCYQVFFGSQGTKYKSTPQDDLDIDLDRLPQNMSYHRMKGSRKNAKIEAMEYPRNDILYIRDIGQGAFGRVFKAKAANIVKGEELTLVAVKMLKDDASDDLMQDFEREATLMAEFDHQNIVKLLGVCAIGKPMCLLFEYMTKGDLNEFLRLSSPEQFIVYRRPVDKTDTDRPKIDHCDLLYLTRQIANGMVYVSNKGYVHRDLATRNCLVGDNLTVKISDFGLARNVHSVDYYKGSEHDAIPIRWMPLETILNNKFTIESDVWSFGVVMWEIFSFALQPYYGMAHEEVVKYVKDGKVLACPDDCPLEIYDLMRLCWSRKHVNRPSFESLYKSLNALHSRYLLEKRLKEVV</sequence>
<dbReference type="InterPro" id="IPR008266">
    <property type="entry name" value="Tyr_kinase_AS"/>
</dbReference>
<evidence type="ECO:0000256" key="4">
    <source>
        <dbReference type="ARBA" id="ARBA00022475"/>
    </source>
</evidence>
<evidence type="ECO:0000256" key="2">
    <source>
        <dbReference type="ARBA" id="ARBA00004479"/>
    </source>
</evidence>
<dbReference type="PRINTS" id="PR00109">
    <property type="entry name" value="TYRKINASE"/>
</dbReference>
<dbReference type="AlphaFoldDB" id="A0A6P7SNA6"/>
<dbReference type="SUPFAM" id="SSF57440">
    <property type="entry name" value="Kringle-like"/>
    <property type="match status" value="1"/>
</dbReference>
<evidence type="ECO:0000256" key="11">
    <source>
        <dbReference type="ARBA" id="ARBA00022777"/>
    </source>
</evidence>
<keyword evidence="13 22" id="KW-1133">Transmembrane helix</keyword>
<evidence type="ECO:0000256" key="14">
    <source>
        <dbReference type="ARBA" id="ARBA00023136"/>
    </source>
</evidence>
<keyword evidence="10 21" id="KW-0547">Nucleotide-binding</keyword>
<dbReference type="InterPro" id="IPR038178">
    <property type="entry name" value="Kringle_sf"/>
</dbReference>
<dbReference type="PANTHER" id="PTHR24416">
    <property type="entry name" value="TYROSINE-PROTEIN KINASE RECEPTOR"/>
    <property type="match status" value="1"/>
</dbReference>
<feature type="domain" description="Protein kinase" evidence="23">
    <location>
        <begin position="185"/>
        <end position="468"/>
    </location>
</feature>
<dbReference type="Proteomes" id="UP000515154">
    <property type="component" value="Linkage group LG8"/>
</dbReference>
<dbReference type="SMART" id="SM00219">
    <property type="entry name" value="TyrKc"/>
    <property type="match status" value="1"/>
</dbReference>
<dbReference type="PANTHER" id="PTHR24416:SF317">
    <property type="entry name" value="MUSCLE, SKELETAL RECEPTOR TYROSINE-PROTEIN KINASE"/>
    <property type="match status" value="1"/>
</dbReference>
<feature type="non-terminal residue" evidence="26">
    <location>
        <position position="1"/>
    </location>
</feature>
<evidence type="ECO:0000259" key="23">
    <source>
        <dbReference type="PROSITE" id="PS50011"/>
    </source>
</evidence>
<proteinExistence type="predicted"/>
<dbReference type="CDD" id="cd00108">
    <property type="entry name" value="KR"/>
    <property type="match status" value="1"/>
</dbReference>
<keyword evidence="18" id="KW-0325">Glycoprotein</keyword>
<feature type="transmembrane region" description="Helical" evidence="22">
    <location>
        <begin position="106"/>
        <end position="134"/>
    </location>
</feature>
<dbReference type="InterPro" id="IPR013806">
    <property type="entry name" value="Kringle-like"/>
</dbReference>
<dbReference type="PRINTS" id="PR00018">
    <property type="entry name" value="KRINGLE"/>
</dbReference>
<evidence type="ECO:0000256" key="17">
    <source>
        <dbReference type="ARBA" id="ARBA00023170"/>
    </source>
</evidence>
<evidence type="ECO:0000256" key="7">
    <source>
        <dbReference type="ARBA" id="ARBA00022679"/>
    </source>
</evidence>
<dbReference type="RefSeq" id="XP_029639760.2">
    <property type="nucleotide sequence ID" value="XM_029783900.2"/>
</dbReference>
<dbReference type="SMART" id="SM00130">
    <property type="entry name" value="KR"/>
    <property type="match status" value="1"/>
</dbReference>
<dbReference type="Gene3D" id="3.30.200.20">
    <property type="entry name" value="Phosphorylase Kinase, domain 1"/>
    <property type="match status" value="1"/>
</dbReference>
<comment type="subcellular location">
    <subcellularLocation>
        <location evidence="1">Cell membrane</location>
        <topology evidence="1">Single-pass membrane protein</topology>
    </subcellularLocation>
    <subcellularLocation>
        <location evidence="2">Membrane</location>
        <topology evidence="2">Single-pass type I membrane protein</topology>
    </subcellularLocation>
</comment>
<dbReference type="Gene3D" id="2.40.20.10">
    <property type="entry name" value="Plasminogen Kringle 4"/>
    <property type="match status" value="1"/>
</dbReference>
<evidence type="ECO:0000313" key="26">
    <source>
        <dbReference type="RefSeq" id="XP_029639760.2"/>
    </source>
</evidence>
<dbReference type="InterPro" id="IPR018056">
    <property type="entry name" value="Kringle_CS"/>
</dbReference>
<evidence type="ECO:0000256" key="8">
    <source>
        <dbReference type="ARBA" id="ARBA00022692"/>
    </source>
</evidence>
<dbReference type="Pfam" id="PF07714">
    <property type="entry name" value="PK_Tyr_Ser-Thr"/>
    <property type="match status" value="1"/>
</dbReference>
<evidence type="ECO:0000256" key="3">
    <source>
        <dbReference type="ARBA" id="ARBA00022473"/>
    </source>
</evidence>
<dbReference type="PROSITE" id="PS50070">
    <property type="entry name" value="KRINGLE_2"/>
    <property type="match status" value="1"/>
</dbReference>
<comment type="catalytic activity">
    <reaction evidence="19">
        <text>L-tyrosyl-[protein] + ATP = O-phospho-L-tyrosyl-[protein] + ADP + H(+)</text>
        <dbReference type="Rhea" id="RHEA:10596"/>
        <dbReference type="Rhea" id="RHEA-COMP:10136"/>
        <dbReference type="Rhea" id="RHEA-COMP:20101"/>
        <dbReference type="ChEBI" id="CHEBI:15378"/>
        <dbReference type="ChEBI" id="CHEBI:30616"/>
        <dbReference type="ChEBI" id="CHEBI:46858"/>
        <dbReference type="ChEBI" id="CHEBI:61978"/>
        <dbReference type="ChEBI" id="CHEBI:456216"/>
        <dbReference type="EC" id="2.7.10.1"/>
    </reaction>
</comment>
<feature type="binding site" evidence="21">
    <location>
        <position position="219"/>
    </location>
    <ligand>
        <name>ATP</name>
        <dbReference type="ChEBI" id="CHEBI:30616"/>
    </ligand>
</feature>
<keyword evidence="15" id="KW-0829">Tyrosine-protein kinase</keyword>
<protein>
    <submittedName>
        <fullName evidence="26">Muscle, skeletal receptor tyrosine protein kinase</fullName>
    </submittedName>
</protein>
<dbReference type="PROSITE" id="PS50011">
    <property type="entry name" value="PROTEIN_KINASE_DOM"/>
    <property type="match status" value="1"/>
</dbReference>
<evidence type="ECO:0000256" key="1">
    <source>
        <dbReference type="ARBA" id="ARBA00004162"/>
    </source>
</evidence>
<keyword evidence="7" id="KW-0808">Transferase</keyword>
<keyword evidence="8 22" id="KW-0812">Transmembrane</keyword>
<evidence type="ECO:0000256" key="10">
    <source>
        <dbReference type="ARBA" id="ARBA00022741"/>
    </source>
</evidence>
<evidence type="ECO:0000256" key="20">
    <source>
        <dbReference type="PROSITE-ProRule" id="PRU00121"/>
    </source>
</evidence>
<keyword evidence="25" id="KW-1185">Reference proteome</keyword>
<evidence type="ECO:0000256" key="12">
    <source>
        <dbReference type="ARBA" id="ARBA00022840"/>
    </source>
</evidence>
<dbReference type="InterPro" id="IPR000719">
    <property type="entry name" value="Prot_kinase_dom"/>
</dbReference>
<dbReference type="PROSITE" id="PS00107">
    <property type="entry name" value="PROTEIN_KINASE_ATP"/>
    <property type="match status" value="1"/>
</dbReference>
<accession>A0A6P7SNA6</accession>
<evidence type="ECO:0000256" key="13">
    <source>
        <dbReference type="ARBA" id="ARBA00022989"/>
    </source>
</evidence>
<keyword evidence="5" id="KW-0597">Phosphoprotein</keyword>
<reference evidence="26" key="1">
    <citation type="submission" date="2025-08" db="UniProtKB">
        <authorList>
            <consortium name="RefSeq"/>
        </authorList>
    </citation>
    <scope>IDENTIFICATION</scope>
</reference>
<dbReference type="GO" id="GO:0007169">
    <property type="term" value="P:cell surface receptor protein tyrosine kinase signaling pathway"/>
    <property type="evidence" value="ECO:0007669"/>
    <property type="project" value="TreeGrafter"/>
</dbReference>
<dbReference type="GO" id="GO:0004714">
    <property type="term" value="F:transmembrane receptor protein tyrosine kinase activity"/>
    <property type="evidence" value="ECO:0007669"/>
    <property type="project" value="UniProtKB-EC"/>
</dbReference>
<dbReference type="FunFam" id="3.30.200.20:FF:000159">
    <property type="entry name" value="muscle, skeletal receptor tyrosine-protein kinase"/>
    <property type="match status" value="1"/>
</dbReference>
<keyword evidence="16" id="KW-1015">Disulfide bond</keyword>
<evidence type="ECO:0000313" key="25">
    <source>
        <dbReference type="Proteomes" id="UP000515154"/>
    </source>
</evidence>
<comment type="caution">
    <text evidence="20">Lacks conserved residue(s) required for the propagation of feature annotation.</text>
</comment>